<keyword evidence="2" id="KW-1185">Reference proteome</keyword>
<organism evidence="1 2">
    <name type="scientific">Trametes sanguinea</name>
    <dbReference type="NCBI Taxonomy" id="158606"/>
    <lineage>
        <taxon>Eukaryota</taxon>
        <taxon>Fungi</taxon>
        <taxon>Dikarya</taxon>
        <taxon>Basidiomycota</taxon>
        <taxon>Agaricomycotina</taxon>
        <taxon>Agaricomycetes</taxon>
        <taxon>Polyporales</taxon>
        <taxon>Polyporaceae</taxon>
        <taxon>Trametes</taxon>
    </lineage>
</organism>
<name>A0ACC1Q2A1_9APHY</name>
<gene>
    <name evidence="1" type="ORF">NUW54_g3564</name>
</gene>
<protein>
    <submittedName>
        <fullName evidence="1">Uncharacterized protein</fullName>
    </submittedName>
</protein>
<evidence type="ECO:0000313" key="1">
    <source>
        <dbReference type="EMBL" id="KAJ3007386.1"/>
    </source>
</evidence>
<sequence>MSSRPPTEELACSRPNVVPTVDCTPPPAMDPARIRPPWDVYASQLQPRGLGFPLWSPECTREGWDIHRFDVGWIREGCFHHLLRTANGANEPQPCDVVPEGHQPFNIDSRLVRAPYKHWYSNTPVVCSQSMMDGAIQSSQSSGSRQWVMKFNPLEEEGAFLAHRDLWHFRYYPSKTAPRYMRENASKWLRMANETLGIGLELHDLVFVYGYVKTSHWAVGAYSGAEPGSEGSLTVTDHPSLGTSIVDLRFADKILAKSWWNSGPSARPTRRGTQDSITPVAADRASSTRDTTAPEAGQGSSDNRVSNQDPTDQDAIPNDATQCVFMNYYKISRKNLFTYTIKAAAGYHNLPRSDGDDRAARGAVPSEGSRNVASSQSDSEDWIDPLRYLLDYILNNSDAEYAVACDLELYALFKVNKVANEHCRDTHGVAQGRAFPRNVLQALSEMRPPIHVDSDGTGTHEPVAHFDHGSPMGDITTSNPASRFPPFTLTGVPFATDMVGDSRTGQTPRLPKLEHGSYAREKPWSVPPVVLPVQ</sequence>
<dbReference type="EMBL" id="JANSHE010000754">
    <property type="protein sequence ID" value="KAJ3007386.1"/>
    <property type="molecule type" value="Genomic_DNA"/>
</dbReference>
<accession>A0ACC1Q2A1</accession>
<dbReference type="Proteomes" id="UP001144978">
    <property type="component" value="Unassembled WGS sequence"/>
</dbReference>
<evidence type="ECO:0000313" key="2">
    <source>
        <dbReference type="Proteomes" id="UP001144978"/>
    </source>
</evidence>
<proteinExistence type="predicted"/>
<reference evidence="1" key="1">
    <citation type="submission" date="2022-08" db="EMBL/GenBank/DDBJ databases">
        <title>Genome Sequence of Pycnoporus sanguineus.</title>
        <authorList>
            <person name="Buettner E."/>
        </authorList>
    </citation>
    <scope>NUCLEOTIDE SEQUENCE</scope>
    <source>
        <strain evidence="1">CG-C14</strain>
    </source>
</reference>
<comment type="caution">
    <text evidence="1">The sequence shown here is derived from an EMBL/GenBank/DDBJ whole genome shotgun (WGS) entry which is preliminary data.</text>
</comment>